<feature type="domain" description="Ppx/GppA phosphatase C-terminal" evidence="12">
    <location>
        <begin position="319"/>
        <end position="492"/>
    </location>
</feature>
<dbReference type="InterPro" id="IPR022371">
    <property type="entry name" value="Exopolyphosphatase"/>
</dbReference>
<evidence type="ECO:0000256" key="9">
    <source>
        <dbReference type="ARBA" id="ARBA00023136"/>
    </source>
</evidence>
<comment type="subunit">
    <text evidence="4">Homodimer.</text>
</comment>
<evidence type="ECO:0000256" key="3">
    <source>
        <dbReference type="ARBA" id="ARBA00007125"/>
    </source>
</evidence>
<dbReference type="EMBL" id="SACQ01000007">
    <property type="protein sequence ID" value="RVU29755.1"/>
    <property type="molecule type" value="Genomic_DNA"/>
</dbReference>
<dbReference type="Pfam" id="PF21447">
    <property type="entry name" value="Ppx-GppA_III"/>
    <property type="match status" value="1"/>
</dbReference>
<dbReference type="InterPro" id="IPR048950">
    <property type="entry name" value="Ppx_GppA_C"/>
</dbReference>
<dbReference type="GO" id="GO:0005886">
    <property type="term" value="C:plasma membrane"/>
    <property type="evidence" value="ECO:0007669"/>
    <property type="project" value="UniProtKB-SubCell"/>
</dbReference>
<dbReference type="PANTHER" id="PTHR30005">
    <property type="entry name" value="EXOPOLYPHOSPHATASE"/>
    <property type="match status" value="1"/>
</dbReference>
<evidence type="ECO:0000256" key="6">
    <source>
        <dbReference type="ARBA" id="ARBA00020416"/>
    </source>
</evidence>
<reference evidence="13 14" key="1">
    <citation type="submission" date="2019-01" db="EMBL/GenBank/DDBJ databases">
        <authorList>
            <person name="Chen W.-M."/>
        </authorList>
    </citation>
    <scope>NUCLEOTIDE SEQUENCE [LARGE SCALE GENOMIC DNA]</scope>
    <source>
        <strain evidence="13 14">HPM-16</strain>
    </source>
</reference>
<dbReference type="Gene3D" id="3.30.420.150">
    <property type="entry name" value="Exopolyphosphatase. Domain 2"/>
    <property type="match status" value="1"/>
</dbReference>
<gene>
    <name evidence="13" type="primary">ppx</name>
    <name evidence="13" type="ORF">EOE65_14480</name>
</gene>
<dbReference type="RefSeq" id="WP_127695038.1">
    <property type="nucleotide sequence ID" value="NZ_SACQ01000007.1"/>
</dbReference>
<dbReference type="FunFam" id="3.30.420.150:FF:000001">
    <property type="entry name" value="Guanosine-5'-triphosphate,3'-diphosphate pyrophosphatase"/>
    <property type="match status" value="1"/>
</dbReference>
<dbReference type="AlphaFoldDB" id="A0A437Q5H2"/>
<feature type="domain" description="Ppx/GppA phosphatase N-terminal" evidence="11">
    <location>
        <begin position="30"/>
        <end position="312"/>
    </location>
</feature>
<dbReference type="Proteomes" id="UP000282818">
    <property type="component" value="Unassembled WGS sequence"/>
</dbReference>
<evidence type="ECO:0000313" key="14">
    <source>
        <dbReference type="Proteomes" id="UP000282818"/>
    </source>
</evidence>
<dbReference type="EC" id="3.6.1.11" evidence="5"/>
<evidence type="ECO:0000256" key="10">
    <source>
        <dbReference type="ARBA" id="ARBA00047607"/>
    </source>
</evidence>
<comment type="subcellular location">
    <subcellularLocation>
        <location evidence="2">Cell membrane</location>
        <topology evidence="2">Peripheral membrane protein</topology>
    </subcellularLocation>
</comment>
<dbReference type="FunFam" id="3.30.420.40:FF:000023">
    <property type="entry name" value="Guanosine-5'-triphosphate,3'-diphosphate pyrophosphatase"/>
    <property type="match status" value="1"/>
</dbReference>
<dbReference type="SUPFAM" id="SSF109604">
    <property type="entry name" value="HD-domain/PDEase-like"/>
    <property type="match status" value="1"/>
</dbReference>
<dbReference type="InterPro" id="IPR030673">
    <property type="entry name" value="PyroPPase_GppA_Ppx"/>
</dbReference>
<accession>A0A437Q5H2</accession>
<protein>
    <recommendedName>
        <fullName evidence="6">Exopolyphosphatase</fullName>
        <ecNumber evidence="5">3.6.1.11</ecNumber>
    </recommendedName>
</protein>
<dbReference type="Pfam" id="PF02541">
    <property type="entry name" value="Ppx-GppA"/>
    <property type="match status" value="1"/>
</dbReference>
<evidence type="ECO:0000259" key="11">
    <source>
        <dbReference type="Pfam" id="PF02541"/>
    </source>
</evidence>
<organism evidence="13 14">
    <name type="scientific">Neptunomonas marina</name>
    <dbReference type="NCBI Taxonomy" id="1815562"/>
    <lineage>
        <taxon>Bacteria</taxon>
        <taxon>Pseudomonadati</taxon>
        <taxon>Pseudomonadota</taxon>
        <taxon>Gammaproteobacteria</taxon>
        <taxon>Oceanospirillales</taxon>
        <taxon>Oceanospirillaceae</taxon>
        <taxon>Neptunomonas</taxon>
    </lineage>
</organism>
<dbReference type="NCBIfam" id="TIGR03706">
    <property type="entry name" value="exo_poly_only"/>
    <property type="match status" value="1"/>
</dbReference>
<keyword evidence="8 13" id="KW-0378">Hydrolase</keyword>
<dbReference type="InterPro" id="IPR050273">
    <property type="entry name" value="GppA/Ppx_hydrolase"/>
</dbReference>
<evidence type="ECO:0000256" key="4">
    <source>
        <dbReference type="ARBA" id="ARBA00011738"/>
    </source>
</evidence>
<comment type="similarity">
    <text evidence="3">Belongs to the GppA/Ppx family.</text>
</comment>
<dbReference type="GO" id="GO:0004309">
    <property type="term" value="F:exopolyphosphatase activity"/>
    <property type="evidence" value="ECO:0007669"/>
    <property type="project" value="UniProtKB-EC"/>
</dbReference>
<evidence type="ECO:0000313" key="13">
    <source>
        <dbReference type="EMBL" id="RVU29755.1"/>
    </source>
</evidence>
<dbReference type="PANTHER" id="PTHR30005:SF14">
    <property type="entry name" value="EXOPOLYPHOSPHATASE"/>
    <property type="match status" value="1"/>
</dbReference>
<evidence type="ECO:0000256" key="8">
    <source>
        <dbReference type="ARBA" id="ARBA00022801"/>
    </source>
</evidence>
<dbReference type="SUPFAM" id="SSF53067">
    <property type="entry name" value="Actin-like ATPase domain"/>
    <property type="match status" value="2"/>
</dbReference>
<comment type="catalytic activity">
    <reaction evidence="10">
        <text>[phosphate](n) + H2O = [phosphate](n-1) + phosphate + H(+)</text>
        <dbReference type="Rhea" id="RHEA:21528"/>
        <dbReference type="Rhea" id="RHEA-COMP:9859"/>
        <dbReference type="Rhea" id="RHEA-COMP:14279"/>
        <dbReference type="ChEBI" id="CHEBI:15377"/>
        <dbReference type="ChEBI" id="CHEBI:15378"/>
        <dbReference type="ChEBI" id="CHEBI:16838"/>
        <dbReference type="ChEBI" id="CHEBI:43474"/>
        <dbReference type="EC" id="3.6.1.11"/>
    </reaction>
</comment>
<comment type="cofactor">
    <cofactor evidence="1">
        <name>Mg(2+)</name>
        <dbReference type="ChEBI" id="CHEBI:18420"/>
    </cofactor>
</comment>
<sequence>MLHNENNTDLAAEDSLLAAIDLGSNSFHMVVAKLAHGELTTIDIMSEKVQLAAGIGPNGMLDEAAFERGLACLSRFAQRLADIPNDAIKIVGTNALREANNRNAFADAAEQVLNVPLEIIAGREEARLIYLGVSHTLANTPGARLVIDIGGGSTECIIGERFTPLEMESLHMGCVSFTQRYFTDGVLSEKNFKQAEYGALRELQVIRERYLETGWTSCVGSSGSIKAIRNAGIECGFSDELITRKSLQQLREKILSFENIDTLEIPGVKPERTAILPAGLAILSALFESLGIEEMAFSEGALREGLLYDMAGRKNHEDVRERSISALSQRYHVDEQHAQRVEHTALLALAQVKESWALTGHAHHDMLSWAARTHEIGLTIAHSGFHKHSAYLLQHSDLAGFSALEQQLLSFLVRGNRRKFPREEFKQLPDARKETFKRLCVLLRLAVVLNRSRSSARLPAFDLKAESKQLSLRFPDGWLDMHPLTHMELEQEADYLKNADIKFTFS</sequence>
<keyword evidence="9" id="KW-0472">Membrane</keyword>
<name>A0A437Q5H2_9GAMM</name>
<evidence type="ECO:0000256" key="7">
    <source>
        <dbReference type="ARBA" id="ARBA00022475"/>
    </source>
</evidence>
<dbReference type="GO" id="GO:0006798">
    <property type="term" value="P:polyphosphate catabolic process"/>
    <property type="evidence" value="ECO:0007669"/>
    <property type="project" value="TreeGrafter"/>
</dbReference>
<dbReference type="Gene3D" id="3.30.420.40">
    <property type="match status" value="1"/>
</dbReference>
<evidence type="ECO:0000256" key="5">
    <source>
        <dbReference type="ARBA" id="ARBA00012451"/>
    </source>
</evidence>
<keyword evidence="7" id="KW-1003">Cell membrane</keyword>
<evidence type="ECO:0000256" key="1">
    <source>
        <dbReference type="ARBA" id="ARBA00001946"/>
    </source>
</evidence>
<dbReference type="Gene3D" id="1.10.3210.10">
    <property type="entry name" value="Hypothetical protein af1432"/>
    <property type="match status" value="1"/>
</dbReference>
<evidence type="ECO:0000259" key="12">
    <source>
        <dbReference type="Pfam" id="PF21447"/>
    </source>
</evidence>
<dbReference type="PIRSF" id="PIRSF001267">
    <property type="entry name" value="Pyrophosphatase_GppA_Ppx"/>
    <property type="match status" value="1"/>
</dbReference>
<dbReference type="InterPro" id="IPR043129">
    <property type="entry name" value="ATPase_NBD"/>
</dbReference>
<keyword evidence="14" id="KW-1185">Reference proteome</keyword>
<proteinExistence type="inferred from homology"/>
<dbReference type="CDD" id="cd24053">
    <property type="entry name" value="ASKHA_NBD_EcPPX-GppA-like"/>
    <property type="match status" value="1"/>
</dbReference>
<comment type="caution">
    <text evidence="13">The sequence shown here is derived from an EMBL/GenBank/DDBJ whole genome shotgun (WGS) entry which is preliminary data.</text>
</comment>
<dbReference type="InterPro" id="IPR003695">
    <property type="entry name" value="Ppx_GppA_N"/>
</dbReference>
<evidence type="ECO:0000256" key="2">
    <source>
        <dbReference type="ARBA" id="ARBA00004202"/>
    </source>
</evidence>